<sequence>IINPIHDDSNKLLKVGITQLASKKLNEIMIADNSPNLALKINVESGGCHGFQYILSLSDVNGDNMELVDTENSIFLRDGAKVIIDKSSLEILKESTIDYVHELIGSQFKVVDSPYTTSSCGCGSSFDVDFEKLS</sequence>
<dbReference type="InterPro" id="IPR000361">
    <property type="entry name" value="ATAP_core_dom"/>
</dbReference>
<dbReference type="GO" id="GO:0044572">
    <property type="term" value="P:[4Fe-4S] cluster assembly"/>
    <property type="evidence" value="ECO:0007669"/>
    <property type="project" value="EnsemblFungi"/>
</dbReference>
<dbReference type="InterPro" id="IPR035903">
    <property type="entry name" value="HesB-like_dom_sf"/>
</dbReference>
<dbReference type="Pfam" id="PF01521">
    <property type="entry name" value="Fe-S_biosyn"/>
    <property type="match status" value="1"/>
</dbReference>
<evidence type="ECO:0000313" key="3">
    <source>
        <dbReference type="EMBL" id="ODV63205.1"/>
    </source>
</evidence>
<dbReference type="GO" id="GO:0005758">
    <property type="term" value="C:mitochondrial intermembrane space"/>
    <property type="evidence" value="ECO:0007669"/>
    <property type="project" value="EnsemblFungi"/>
</dbReference>
<comment type="similarity">
    <text evidence="1">Belongs to the HesB/IscA family.</text>
</comment>
<dbReference type="GO" id="GO:0009102">
    <property type="term" value="P:biotin biosynthetic process"/>
    <property type="evidence" value="ECO:0007669"/>
    <property type="project" value="EnsemblFungi"/>
</dbReference>
<dbReference type="AlphaFoldDB" id="A0A1D2VNS4"/>
<dbReference type="GO" id="GO:0051537">
    <property type="term" value="F:2 iron, 2 sulfur cluster binding"/>
    <property type="evidence" value="ECO:0007669"/>
    <property type="project" value="TreeGrafter"/>
</dbReference>
<feature type="domain" description="Core" evidence="2">
    <location>
        <begin position="14"/>
        <end position="123"/>
    </location>
</feature>
<gene>
    <name evidence="3" type="ORF">ASCRUDRAFT_25619</name>
</gene>
<feature type="non-terminal residue" evidence="3">
    <location>
        <position position="134"/>
    </location>
</feature>
<dbReference type="GO" id="GO:0005506">
    <property type="term" value="F:iron ion binding"/>
    <property type="evidence" value="ECO:0007669"/>
    <property type="project" value="EnsemblFungi"/>
</dbReference>
<dbReference type="GO" id="GO:0051539">
    <property type="term" value="F:4 iron, 4 sulfur cluster binding"/>
    <property type="evidence" value="ECO:0007669"/>
    <property type="project" value="TreeGrafter"/>
</dbReference>
<dbReference type="PANTHER" id="PTHR43011:SF1">
    <property type="entry name" value="IRON-SULFUR CLUSTER ASSEMBLY 2 HOMOLOG, MITOCHONDRIAL"/>
    <property type="match status" value="1"/>
</dbReference>
<dbReference type="NCBIfam" id="TIGR00049">
    <property type="entry name" value="iron-sulfur cluster assembly accessory protein"/>
    <property type="match status" value="1"/>
</dbReference>
<accession>A0A1D2VNS4</accession>
<organism evidence="3 4">
    <name type="scientific">Ascoidea rubescens DSM 1968</name>
    <dbReference type="NCBI Taxonomy" id="1344418"/>
    <lineage>
        <taxon>Eukaryota</taxon>
        <taxon>Fungi</taxon>
        <taxon>Dikarya</taxon>
        <taxon>Ascomycota</taxon>
        <taxon>Saccharomycotina</taxon>
        <taxon>Saccharomycetes</taxon>
        <taxon>Ascoideaceae</taxon>
        <taxon>Ascoidea</taxon>
    </lineage>
</organism>
<evidence type="ECO:0000256" key="1">
    <source>
        <dbReference type="ARBA" id="ARBA00006718"/>
    </source>
</evidence>
<evidence type="ECO:0000313" key="4">
    <source>
        <dbReference type="Proteomes" id="UP000095038"/>
    </source>
</evidence>
<dbReference type="Proteomes" id="UP000095038">
    <property type="component" value="Unassembled WGS sequence"/>
</dbReference>
<dbReference type="PANTHER" id="PTHR43011">
    <property type="entry name" value="IRON-SULFUR CLUSTER ASSEMBLY 2 HOMOLOG, MITOCHONDRIAL"/>
    <property type="match status" value="1"/>
</dbReference>
<dbReference type="InterPro" id="IPR016092">
    <property type="entry name" value="ATAP"/>
</dbReference>
<feature type="non-terminal residue" evidence="3">
    <location>
        <position position="1"/>
    </location>
</feature>
<keyword evidence="4" id="KW-1185">Reference proteome</keyword>
<dbReference type="SUPFAM" id="SSF89360">
    <property type="entry name" value="HesB-like domain"/>
    <property type="match status" value="1"/>
</dbReference>
<dbReference type="EMBL" id="KV454476">
    <property type="protein sequence ID" value="ODV63205.1"/>
    <property type="molecule type" value="Genomic_DNA"/>
</dbReference>
<dbReference type="InParanoid" id="A0A1D2VNS4"/>
<dbReference type="STRING" id="1344418.A0A1D2VNS4"/>
<protein>
    <recommendedName>
        <fullName evidence="2">Core domain-containing protein</fullName>
    </recommendedName>
</protein>
<dbReference type="Gene3D" id="2.60.300.12">
    <property type="entry name" value="HesB-like domain"/>
    <property type="match status" value="1"/>
</dbReference>
<dbReference type="GO" id="GO:0005759">
    <property type="term" value="C:mitochondrial matrix"/>
    <property type="evidence" value="ECO:0007669"/>
    <property type="project" value="EnsemblFungi"/>
</dbReference>
<reference evidence="4" key="1">
    <citation type="submission" date="2016-05" db="EMBL/GenBank/DDBJ databases">
        <title>Comparative genomics of biotechnologically important yeasts.</title>
        <authorList>
            <consortium name="DOE Joint Genome Institute"/>
            <person name="Riley R."/>
            <person name="Haridas S."/>
            <person name="Wolfe K.H."/>
            <person name="Lopes M.R."/>
            <person name="Hittinger C.T."/>
            <person name="Goker M."/>
            <person name="Salamov A."/>
            <person name="Wisecaver J."/>
            <person name="Long T.M."/>
            <person name="Aerts A.L."/>
            <person name="Barry K."/>
            <person name="Choi C."/>
            <person name="Clum A."/>
            <person name="Coughlan A.Y."/>
            <person name="Deshpande S."/>
            <person name="Douglass A.P."/>
            <person name="Hanson S.J."/>
            <person name="Klenk H.-P."/>
            <person name="Labutti K."/>
            <person name="Lapidus A."/>
            <person name="Lindquist E."/>
            <person name="Lipzen A."/>
            <person name="Meier-Kolthoff J.P."/>
            <person name="Ohm R.A."/>
            <person name="Otillar R.P."/>
            <person name="Pangilinan J."/>
            <person name="Peng Y."/>
            <person name="Rokas A."/>
            <person name="Rosa C.A."/>
            <person name="Scheuner C."/>
            <person name="Sibirny A.A."/>
            <person name="Slot J.C."/>
            <person name="Stielow J.B."/>
            <person name="Sun H."/>
            <person name="Kurtzman C.P."/>
            <person name="Blackwell M."/>
            <person name="Grigoriev I.V."/>
            <person name="Jeffries T.W."/>
        </authorList>
    </citation>
    <scope>NUCLEOTIDE SEQUENCE [LARGE SCALE GENOMIC DNA]</scope>
    <source>
        <strain evidence="4">DSM 1968</strain>
    </source>
</reference>
<evidence type="ECO:0000259" key="2">
    <source>
        <dbReference type="Pfam" id="PF01521"/>
    </source>
</evidence>
<name>A0A1D2VNS4_9ASCO</name>
<proteinExistence type="inferred from homology"/>
<dbReference type="GeneID" id="30963536"/>
<dbReference type="FunCoup" id="A0A1D2VNS4">
    <property type="interactions" value="289"/>
</dbReference>
<dbReference type="RefSeq" id="XP_020049512.1">
    <property type="nucleotide sequence ID" value="XM_020189900.1"/>
</dbReference>
<dbReference type="OrthoDB" id="1938621at2759"/>